<keyword evidence="2" id="KW-1185">Reference proteome</keyword>
<accession>A0A8J3AH74</accession>
<protein>
    <recommendedName>
        <fullName evidence="3">Lipoprotein</fullName>
    </recommendedName>
</protein>
<proteinExistence type="predicted"/>
<dbReference type="OrthoDB" id="2885794at2"/>
<evidence type="ECO:0000313" key="1">
    <source>
        <dbReference type="EMBL" id="GGI13765.1"/>
    </source>
</evidence>
<evidence type="ECO:0000313" key="2">
    <source>
        <dbReference type="Proteomes" id="UP000626244"/>
    </source>
</evidence>
<dbReference type="AlphaFoldDB" id="A0A8J3AH74"/>
<dbReference type="Proteomes" id="UP000626244">
    <property type="component" value="Unassembled WGS sequence"/>
</dbReference>
<gene>
    <name evidence="1" type="ORF">GCM10007380_19550</name>
</gene>
<dbReference type="EMBL" id="BMHB01000001">
    <property type="protein sequence ID" value="GGI13765.1"/>
    <property type="molecule type" value="Genomic_DNA"/>
</dbReference>
<organism evidence="1 2">
    <name type="scientific">Gottfriedia solisilvae</name>
    <dbReference type="NCBI Taxonomy" id="1516104"/>
    <lineage>
        <taxon>Bacteria</taxon>
        <taxon>Bacillati</taxon>
        <taxon>Bacillota</taxon>
        <taxon>Bacilli</taxon>
        <taxon>Bacillales</taxon>
        <taxon>Bacillaceae</taxon>
        <taxon>Gottfriedia</taxon>
    </lineage>
</organism>
<comment type="caution">
    <text evidence="1">The sequence shown here is derived from an EMBL/GenBank/DDBJ whole genome shotgun (WGS) entry which is preliminary data.</text>
</comment>
<sequence>MFRNISLVLCLLSIILLVIGCSKLESTVKEEFEVPHSFNVPSEYNHAKVFLNSITKQGMKITEINNSNMMALFQTKYNYAMSIKCEYGSFVLIHLENKNGKEFTIENKESFDGRFKYLINKNGESVRLYDSNSKTYFNKNDEYITITQSKELNKILKKVID</sequence>
<dbReference type="PROSITE" id="PS51257">
    <property type="entry name" value="PROKAR_LIPOPROTEIN"/>
    <property type="match status" value="1"/>
</dbReference>
<reference evidence="2" key="1">
    <citation type="journal article" date="2019" name="Int. J. Syst. Evol. Microbiol.">
        <title>The Global Catalogue of Microorganisms (GCM) 10K type strain sequencing project: providing services to taxonomists for standard genome sequencing and annotation.</title>
        <authorList>
            <consortium name="The Broad Institute Genomics Platform"/>
            <consortium name="The Broad Institute Genome Sequencing Center for Infectious Disease"/>
            <person name="Wu L."/>
            <person name="Ma J."/>
        </authorList>
    </citation>
    <scope>NUCLEOTIDE SEQUENCE [LARGE SCALE GENOMIC DNA]</scope>
    <source>
        <strain evidence="2">CGMCC 1.14993</strain>
    </source>
</reference>
<dbReference type="RefSeq" id="WP_087998329.1">
    <property type="nucleotide sequence ID" value="NZ_BMHB01000001.1"/>
</dbReference>
<name>A0A8J3AH74_9BACI</name>
<evidence type="ECO:0008006" key="3">
    <source>
        <dbReference type="Google" id="ProtNLM"/>
    </source>
</evidence>